<protein>
    <submittedName>
        <fullName evidence="4">ADP-ribose pyrophosphatase YjhB, NUDIX family</fullName>
    </submittedName>
</protein>
<feature type="domain" description="Nudix hydrolase" evidence="3">
    <location>
        <begin position="19"/>
        <end position="150"/>
    </location>
</feature>
<evidence type="ECO:0000313" key="4">
    <source>
        <dbReference type="EMBL" id="SIS00231.1"/>
    </source>
</evidence>
<reference evidence="4 5" key="1">
    <citation type="submission" date="2017-01" db="EMBL/GenBank/DDBJ databases">
        <authorList>
            <person name="Mah S.A."/>
            <person name="Swanson W.J."/>
            <person name="Moy G.W."/>
            <person name="Vacquier V.D."/>
        </authorList>
    </citation>
    <scope>NUCLEOTIDE SEQUENCE [LARGE SCALE GENOMIC DNA]</scope>
    <source>
        <strain evidence="4 5">CPCC 203464</strain>
    </source>
</reference>
<dbReference type="Proteomes" id="UP000186218">
    <property type="component" value="Unassembled WGS sequence"/>
</dbReference>
<dbReference type="PANTHER" id="PTHR43046">
    <property type="entry name" value="GDP-MANNOSE MANNOSYL HYDROLASE"/>
    <property type="match status" value="1"/>
</dbReference>
<evidence type="ECO:0000256" key="1">
    <source>
        <dbReference type="ARBA" id="ARBA00001946"/>
    </source>
</evidence>
<dbReference type="AlphaFoldDB" id="A0A1N7FIU4"/>
<dbReference type="EMBL" id="FTNT01000005">
    <property type="protein sequence ID" value="SIS00231.1"/>
    <property type="molecule type" value="Genomic_DNA"/>
</dbReference>
<sequence length="171" mass="18790">MAIPDFLAELRLYVGSERLWLTSAHAVVTSDDQRLALVRRADDGAWSIPGGIVEPGEHPADTVVRECREEIGIAVEPVSLVLVDVSPTFTYPNGDKAHYLDLVFRGRHRGGVLRVMDDESTEVGWFSPDTLPELDGYQRRQIDTALSGDVAAAFTLSRRDEAATSHPPPQP</sequence>
<evidence type="ECO:0000313" key="5">
    <source>
        <dbReference type="Proteomes" id="UP000186218"/>
    </source>
</evidence>
<comment type="cofactor">
    <cofactor evidence="1">
        <name>Mg(2+)</name>
        <dbReference type="ChEBI" id="CHEBI:18420"/>
    </cofactor>
</comment>
<dbReference type="InterPro" id="IPR015797">
    <property type="entry name" value="NUDIX_hydrolase-like_dom_sf"/>
</dbReference>
<dbReference type="STRING" id="1344003.SAMN05445060_2107"/>
<dbReference type="PANTHER" id="PTHR43046:SF16">
    <property type="entry name" value="ADP-RIBOSE PYROPHOSPHATASE YJHB-RELATED"/>
    <property type="match status" value="1"/>
</dbReference>
<evidence type="ECO:0000259" key="3">
    <source>
        <dbReference type="PROSITE" id="PS51462"/>
    </source>
</evidence>
<keyword evidence="2" id="KW-0378">Hydrolase</keyword>
<keyword evidence="5" id="KW-1185">Reference proteome</keyword>
<dbReference type="GO" id="GO:0016787">
    <property type="term" value="F:hydrolase activity"/>
    <property type="evidence" value="ECO:0007669"/>
    <property type="project" value="UniProtKB-KW"/>
</dbReference>
<name>A0A1N7FIU4_9NOCA</name>
<dbReference type="RefSeq" id="WP_076479235.1">
    <property type="nucleotide sequence ID" value="NZ_FTNT01000005.1"/>
</dbReference>
<dbReference type="Gene3D" id="3.90.79.10">
    <property type="entry name" value="Nucleoside Triphosphate Pyrophosphohydrolase"/>
    <property type="match status" value="1"/>
</dbReference>
<dbReference type="SUPFAM" id="SSF55811">
    <property type="entry name" value="Nudix"/>
    <property type="match status" value="1"/>
</dbReference>
<dbReference type="Pfam" id="PF00293">
    <property type="entry name" value="NUDIX"/>
    <property type="match status" value="1"/>
</dbReference>
<dbReference type="PRINTS" id="PR00502">
    <property type="entry name" value="NUDIXFAMILY"/>
</dbReference>
<gene>
    <name evidence="4" type="ORF">SAMN05445060_2107</name>
</gene>
<dbReference type="InterPro" id="IPR020476">
    <property type="entry name" value="Nudix_hydrolase"/>
</dbReference>
<organism evidence="4 5">
    <name type="scientific">Williamsia sterculiae</name>
    <dbReference type="NCBI Taxonomy" id="1344003"/>
    <lineage>
        <taxon>Bacteria</taxon>
        <taxon>Bacillati</taxon>
        <taxon>Actinomycetota</taxon>
        <taxon>Actinomycetes</taxon>
        <taxon>Mycobacteriales</taxon>
        <taxon>Nocardiaceae</taxon>
        <taxon>Williamsia</taxon>
    </lineage>
</organism>
<dbReference type="OrthoDB" id="9814308at2"/>
<proteinExistence type="predicted"/>
<dbReference type="CDD" id="cd18879">
    <property type="entry name" value="NUDIX_Hydrolase"/>
    <property type="match status" value="1"/>
</dbReference>
<accession>A0A1N7FIU4</accession>
<dbReference type="InterPro" id="IPR000086">
    <property type="entry name" value="NUDIX_hydrolase_dom"/>
</dbReference>
<dbReference type="PROSITE" id="PS51462">
    <property type="entry name" value="NUDIX"/>
    <property type="match status" value="1"/>
</dbReference>
<evidence type="ECO:0000256" key="2">
    <source>
        <dbReference type="ARBA" id="ARBA00022801"/>
    </source>
</evidence>